<evidence type="ECO:0000313" key="1">
    <source>
        <dbReference type="EMBL" id="KKK50808.1"/>
    </source>
</evidence>
<proteinExistence type="predicted"/>
<dbReference type="AlphaFoldDB" id="A0A0F8W2H2"/>
<organism evidence="1">
    <name type="scientific">marine sediment metagenome</name>
    <dbReference type="NCBI Taxonomy" id="412755"/>
    <lineage>
        <taxon>unclassified sequences</taxon>
        <taxon>metagenomes</taxon>
        <taxon>ecological metagenomes</taxon>
    </lineage>
</organism>
<reference evidence="1" key="1">
    <citation type="journal article" date="2015" name="Nature">
        <title>Complex archaea that bridge the gap between prokaryotes and eukaryotes.</title>
        <authorList>
            <person name="Spang A."/>
            <person name="Saw J.H."/>
            <person name="Jorgensen S.L."/>
            <person name="Zaremba-Niedzwiedzka K."/>
            <person name="Martijn J."/>
            <person name="Lind A.E."/>
            <person name="van Eijk R."/>
            <person name="Schleper C."/>
            <person name="Guy L."/>
            <person name="Ettema T.J."/>
        </authorList>
    </citation>
    <scope>NUCLEOTIDE SEQUENCE</scope>
</reference>
<sequence length="28" mass="3311">MKKIPDFHLTMLFYVIELIIEGPKTVAY</sequence>
<comment type="caution">
    <text evidence="1">The sequence shown here is derived from an EMBL/GenBank/DDBJ whole genome shotgun (WGS) entry which is preliminary data.</text>
</comment>
<gene>
    <name evidence="1" type="ORF">LCGC14_3121350</name>
</gene>
<name>A0A0F8W2H2_9ZZZZ</name>
<dbReference type="EMBL" id="LAZR01067833">
    <property type="protein sequence ID" value="KKK50808.1"/>
    <property type="molecule type" value="Genomic_DNA"/>
</dbReference>
<feature type="non-terminal residue" evidence="1">
    <location>
        <position position="1"/>
    </location>
</feature>
<protein>
    <submittedName>
        <fullName evidence="1">Uncharacterized protein</fullName>
    </submittedName>
</protein>
<accession>A0A0F8W2H2</accession>